<evidence type="ECO:0000313" key="8">
    <source>
        <dbReference type="Proteomes" id="UP001500582"/>
    </source>
</evidence>
<dbReference type="Gene3D" id="1.10.760.10">
    <property type="entry name" value="Cytochrome c-like domain"/>
    <property type="match status" value="1"/>
</dbReference>
<proteinExistence type="predicted"/>
<dbReference type="EMBL" id="BAABFT010000013">
    <property type="protein sequence ID" value="GAA4333678.1"/>
    <property type="molecule type" value="Genomic_DNA"/>
</dbReference>
<evidence type="ECO:0000256" key="1">
    <source>
        <dbReference type="ARBA" id="ARBA00022617"/>
    </source>
</evidence>
<keyword evidence="1 4" id="KW-0349">Heme</keyword>
<reference evidence="8" key="1">
    <citation type="journal article" date="2019" name="Int. J. Syst. Evol. Microbiol.">
        <title>The Global Catalogue of Microorganisms (GCM) 10K type strain sequencing project: providing services to taxonomists for standard genome sequencing and annotation.</title>
        <authorList>
            <consortium name="The Broad Institute Genomics Platform"/>
            <consortium name="The Broad Institute Genome Sequencing Center for Infectious Disease"/>
            <person name="Wu L."/>
            <person name="Ma J."/>
        </authorList>
    </citation>
    <scope>NUCLEOTIDE SEQUENCE [LARGE SCALE GENOMIC DNA]</scope>
    <source>
        <strain evidence="8">JCM 17705</strain>
    </source>
</reference>
<organism evidence="7 8">
    <name type="scientific">Mucilaginibacter gynuensis</name>
    <dbReference type="NCBI Taxonomy" id="1302236"/>
    <lineage>
        <taxon>Bacteria</taxon>
        <taxon>Pseudomonadati</taxon>
        <taxon>Bacteroidota</taxon>
        <taxon>Sphingobacteriia</taxon>
        <taxon>Sphingobacteriales</taxon>
        <taxon>Sphingobacteriaceae</taxon>
        <taxon>Mucilaginibacter</taxon>
    </lineage>
</organism>
<evidence type="ECO:0000259" key="6">
    <source>
        <dbReference type="PROSITE" id="PS51007"/>
    </source>
</evidence>
<dbReference type="SUPFAM" id="SSF46626">
    <property type="entry name" value="Cytochrome c"/>
    <property type="match status" value="1"/>
</dbReference>
<dbReference type="Proteomes" id="UP001500582">
    <property type="component" value="Unassembled WGS sequence"/>
</dbReference>
<dbReference type="PANTHER" id="PTHR35008">
    <property type="entry name" value="BLL4482 PROTEIN-RELATED"/>
    <property type="match status" value="1"/>
</dbReference>
<dbReference type="InterPro" id="IPR051459">
    <property type="entry name" value="Cytochrome_c-type_DH"/>
</dbReference>
<dbReference type="InterPro" id="IPR009056">
    <property type="entry name" value="Cyt_c-like_dom"/>
</dbReference>
<feature type="chain" id="PRO_5046534838" description="Cytochrome c domain-containing protein" evidence="5">
    <location>
        <begin position="26"/>
        <end position="139"/>
    </location>
</feature>
<evidence type="ECO:0000313" key="7">
    <source>
        <dbReference type="EMBL" id="GAA4333678.1"/>
    </source>
</evidence>
<keyword evidence="2 4" id="KW-0479">Metal-binding</keyword>
<dbReference type="PROSITE" id="PS51007">
    <property type="entry name" value="CYTC"/>
    <property type="match status" value="1"/>
</dbReference>
<feature type="signal peptide" evidence="5">
    <location>
        <begin position="1"/>
        <end position="25"/>
    </location>
</feature>
<name>A0ABP8H330_9SPHI</name>
<dbReference type="PANTHER" id="PTHR35008:SF4">
    <property type="entry name" value="BLL4482 PROTEIN"/>
    <property type="match status" value="1"/>
</dbReference>
<protein>
    <recommendedName>
        <fullName evidence="6">Cytochrome c domain-containing protein</fullName>
    </recommendedName>
</protein>
<accession>A0ABP8H330</accession>
<keyword evidence="5" id="KW-0732">Signal</keyword>
<dbReference type="InterPro" id="IPR036909">
    <property type="entry name" value="Cyt_c-like_dom_sf"/>
</dbReference>
<keyword evidence="8" id="KW-1185">Reference proteome</keyword>
<dbReference type="RefSeq" id="WP_345213005.1">
    <property type="nucleotide sequence ID" value="NZ_BAABFT010000013.1"/>
</dbReference>
<evidence type="ECO:0000256" key="4">
    <source>
        <dbReference type="PROSITE-ProRule" id="PRU00433"/>
    </source>
</evidence>
<sequence>MIKLKIISLLCLAIALAVVSCQSDAEIEFKRYYTSGSVIYQTRCQNCHGKNGEGLLTLMPPLTDTVFIAKNRAQLPCYLQNGLSGIINVSGKFFDNKMPPANLAPIEIAEVLTYVGNSFGNKTGVINLNEVEKSLKACK</sequence>
<dbReference type="PROSITE" id="PS51257">
    <property type="entry name" value="PROKAR_LIPOPROTEIN"/>
    <property type="match status" value="1"/>
</dbReference>
<feature type="domain" description="Cytochrome c" evidence="6">
    <location>
        <begin position="31"/>
        <end position="119"/>
    </location>
</feature>
<gene>
    <name evidence="7" type="ORF">GCM10023149_40600</name>
</gene>
<evidence type="ECO:0000256" key="3">
    <source>
        <dbReference type="ARBA" id="ARBA00023004"/>
    </source>
</evidence>
<comment type="caution">
    <text evidence="7">The sequence shown here is derived from an EMBL/GenBank/DDBJ whole genome shotgun (WGS) entry which is preliminary data.</text>
</comment>
<dbReference type="Pfam" id="PF00034">
    <property type="entry name" value="Cytochrom_C"/>
    <property type="match status" value="1"/>
</dbReference>
<evidence type="ECO:0000256" key="5">
    <source>
        <dbReference type="SAM" id="SignalP"/>
    </source>
</evidence>
<keyword evidence="3 4" id="KW-0408">Iron</keyword>
<evidence type="ECO:0000256" key="2">
    <source>
        <dbReference type="ARBA" id="ARBA00022723"/>
    </source>
</evidence>